<dbReference type="Proteomes" id="UP000241546">
    <property type="component" value="Unassembled WGS sequence"/>
</dbReference>
<dbReference type="Gene3D" id="1.20.5.170">
    <property type="match status" value="1"/>
</dbReference>
<evidence type="ECO:0000256" key="1">
    <source>
        <dbReference type="SAM" id="MobiDB-lite"/>
    </source>
</evidence>
<evidence type="ECO:0008006" key="4">
    <source>
        <dbReference type="Google" id="ProtNLM"/>
    </source>
</evidence>
<dbReference type="InterPro" id="IPR046347">
    <property type="entry name" value="bZIP_sf"/>
</dbReference>
<dbReference type="EMBL" id="KZ680209">
    <property type="protein sequence ID" value="PTB68504.1"/>
    <property type="molecule type" value="Genomic_DNA"/>
</dbReference>
<evidence type="ECO:0000313" key="3">
    <source>
        <dbReference type="Proteomes" id="UP000241546"/>
    </source>
</evidence>
<keyword evidence="3" id="KW-1185">Reference proteome</keyword>
<feature type="region of interest" description="Disordered" evidence="1">
    <location>
        <begin position="111"/>
        <end position="130"/>
    </location>
</feature>
<feature type="region of interest" description="Disordered" evidence="1">
    <location>
        <begin position="1"/>
        <end position="44"/>
    </location>
</feature>
<feature type="compositionally biased region" description="Basic residues" evidence="1">
    <location>
        <begin position="35"/>
        <end position="44"/>
    </location>
</feature>
<protein>
    <recommendedName>
        <fullName evidence="4">BZIP domain-containing protein</fullName>
    </recommendedName>
</protein>
<feature type="compositionally biased region" description="Polar residues" evidence="1">
    <location>
        <begin position="111"/>
        <end position="129"/>
    </location>
</feature>
<evidence type="ECO:0000313" key="2">
    <source>
        <dbReference type="EMBL" id="PTB68504.1"/>
    </source>
</evidence>
<reference evidence="3" key="1">
    <citation type="submission" date="2016-07" db="EMBL/GenBank/DDBJ databases">
        <title>Multiple horizontal gene transfer events from other fungi enriched the ability of initially mycotrophic Trichoderma (Ascomycota) to feed on dead plant biomass.</title>
        <authorList>
            <consortium name="DOE Joint Genome Institute"/>
            <person name="Atanasova L."/>
            <person name="Chenthamara K."/>
            <person name="Zhang J."/>
            <person name="Grujic M."/>
            <person name="Henrissat B."/>
            <person name="Kuo A."/>
            <person name="Aerts A."/>
            <person name="Salamov A."/>
            <person name="Lipzen A."/>
            <person name="Labutti K."/>
            <person name="Barry K."/>
            <person name="Miao Y."/>
            <person name="Rahimi M.J."/>
            <person name="Shen Q."/>
            <person name="Grigoriev I.V."/>
            <person name="Kubicek C.P."/>
            <person name="Druzhinina I.S."/>
        </authorList>
    </citation>
    <scope>NUCLEOTIDE SEQUENCE [LARGE SCALE GENOMIC DNA]</scope>
    <source>
        <strain evidence="3">TUCIM 6016</strain>
    </source>
</reference>
<proteinExistence type="predicted"/>
<dbReference type="PANTHER" id="PTHR40618">
    <property type="entry name" value="B-ZIP TRANSCRIPTION FACTOR (EUROFUNG)-RELATED"/>
    <property type="match status" value="1"/>
</dbReference>
<dbReference type="CDD" id="cd14688">
    <property type="entry name" value="bZIP_YAP"/>
    <property type="match status" value="1"/>
</dbReference>
<dbReference type="AlphaFoldDB" id="A0A2T4BGQ2"/>
<dbReference type="OrthoDB" id="3555317at2759"/>
<dbReference type="RefSeq" id="XP_024751824.1">
    <property type="nucleotide sequence ID" value="XM_024889896.1"/>
</dbReference>
<dbReference type="GeneID" id="36598014"/>
<gene>
    <name evidence="2" type="ORF">BBK36DRAFT_1113303</name>
</gene>
<accession>A0A2T4BGQ2</accession>
<sequence length="465" mass="51368">MASNVAADKPRRSTRRPGPKPQNNQTENDESLEKRRQRNRKAQRLFRLRRQAAHANYEKSLLHMEGALEQMASTFLDFTNGILQSPLITRDPDLILKLRTATDSILFLCQGGSNESGNGPDNGQDSTETAAPDVDHLGYQNGIYGNGGHPQEPVLDNMLLDLDALNQPLSAPAPGSRGSTARPNLIASQPPQIKNIFGNGFMNMPPIDFADCANTATILKVYPADDSLSIMVTRASLQNAYDAMLNDVEANTPMVDRIFGFPLKFRTREEILMVLRWYLRPQTPEIVRLATAEFDDYLVAQYYHGIVTSQYRAVEGVFRGDKLKPLDMGSPPPPQSRLLNAYQIEQWLLACGMKYIDVDTIELTDLKPTGLLLSTRPPDDPDVLLATLKTLQQEMPLHHGSVFDGQMAAGYTATGSDAFPKNIRLSRARLIHVLTGISFCIDKGPAYCEQALLEAVVTAIVSDGC</sequence>
<dbReference type="SUPFAM" id="SSF57959">
    <property type="entry name" value="Leucine zipper domain"/>
    <property type="match status" value="1"/>
</dbReference>
<dbReference type="GO" id="GO:0003700">
    <property type="term" value="F:DNA-binding transcription factor activity"/>
    <property type="evidence" value="ECO:0007669"/>
    <property type="project" value="InterPro"/>
</dbReference>
<dbReference type="PANTHER" id="PTHR40618:SF1">
    <property type="entry name" value="B-ZIP TRANSCRIPTION FACTOR (EUROFUNG)"/>
    <property type="match status" value="1"/>
</dbReference>
<organism evidence="2 3">
    <name type="scientific">Trichoderma citrinoviride</name>
    <dbReference type="NCBI Taxonomy" id="58853"/>
    <lineage>
        <taxon>Eukaryota</taxon>
        <taxon>Fungi</taxon>
        <taxon>Dikarya</taxon>
        <taxon>Ascomycota</taxon>
        <taxon>Pezizomycotina</taxon>
        <taxon>Sordariomycetes</taxon>
        <taxon>Hypocreomycetidae</taxon>
        <taxon>Hypocreales</taxon>
        <taxon>Hypocreaceae</taxon>
        <taxon>Trichoderma</taxon>
    </lineage>
</organism>
<name>A0A2T4BGQ2_9HYPO</name>